<keyword evidence="5" id="KW-1185">Reference proteome</keyword>
<reference evidence="4 5" key="1">
    <citation type="submission" date="2018-06" db="EMBL/GenBank/DDBJ databases">
        <title>Azoarcus communis strain SWub3 genome.</title>
        <authorList>
            <person name="Zorraquino Salvo V."/>
            <person name="Toubiana D."/>
            <person name="Blumwald E."/>
        </authorList>
    </citation>
    <scope>NUCLEOTIDE SEQUENCE [LARGE SCALE GENOMIC DNA]</scope>
    <source>
        <strain evidence="4 5">SWub3</strain>
    </source>
</reference>
<feature type="transmembrane region" description="Helical" evidence="1">
    <location>
        <begin position="78"/>
        <end position="96"/>
    </location>
</feature>
<evidence type="ECO:0000256" key="1">
    <source>
        <dbReference type="SAM" id="Phobius"/>
    </source>
</evidence>
<evidence type="ECO:0000259" key="2">
    <source>
        <dbReference type="Pfam" id="PF00884"/>
    </source>
</evidence>
<feature type="domain" description="Sulfatase N-terminal" evidence="2">
    <location>
        <begin position="254"/>
        <end position="534"/>
    </location>
</feature>
<feature type="transmembrane region" description="Helical" evidence="1">
    <location>
        <begin position="34"/>
        <end position="57"/>
    </location>
</feature>
<dbReference type="PANTHER" id="PTHR43751">
    <property type="entry name" value="SULFATASE"/>
    <property type="match status" value="1"/>
</dbReference>
<dbReference type="OrthoDB" id="9766107at2"/>
<evidence type="ECO:0000313" key="4">
    <source>
        <dbReference type="EMBL" id="PZA16698.1"/>
    </source>
</evidence>
<dbReference type="SUPFAM" id="SSF53649">
    <property type="entry name" value="Alkaline phosphatase-like"/>
    <property type="match status" value="1"/>
</dbReference>
<evidence type="ECO:0008006" key="6">
    <source>
        <dbReference type="Google" id="ProtNLM"/>
    </source>
</evidence>
<dbReference type="PIRSF" id="PIRSF004950">
    <property type="entry name" value="Mmb_sulf_HI0842"/>
    <property type="match status" value="1"/>
</dbReference>
<dbReference type="InterPro" id="IPR024588">
    <property type="entry name" value="YejM_N"/>
</dbReference>
<dbReference type="EMBL" id="QKOE01000006">
    <property type="protein sequence ID" value="PZA16698.1"/>
    <property type="molecule type" value="Genomic_DNA"/>
</dbReference>
<dbReference type="InterPro" id="IPR052701">
    <property type="entry name" value="GAG_Ulvan_Degrading_Sulfatases"/>
</dbReference>
<dbReference type="InterPro" id="IPR000917">
    <property type="entry name" value="Sulfatase_N"/>
</dbReference>
<feature type="transmembrane region" description="Helical" evidence="1">
    <location>
        <begin position="135"/>
        <end position="157"/>
    </location>
</feature>
<keyword evidence="1" id="KW-0472">Membrane</keyword>
<accession>A0A323V921</accession>
<keyword evidence="1" id="KW-0812">Transmembrane</keyword>
<protein>
    <recommendedName>
        <fullName evidence="6">Sulfatase</fullName>
    </recommendedName>
</protein>
<proteinExistence type="predicted"/>
<dbReference type="Pfam" id="PF00884">
    <property type="entry name" value="Sulfatase"/>
    <property type="match status" value="1"/>
</dbReference>
<gene>
    <name evidence="4" type="ORF">DNK49_10480</name>
</gene>
<dbReference type="Pfam" id="PF11893">
    <property type="entry name" value="DUF3413"/>
    <property type="match status" value="1"/>
</dbReference>
<dbReference type="Proteomes" id="UP000248259">
    <property type="component" value="Unassembled WGS sequence"/>
</dbReference>
<comment type="caution">
    <text evidence="4">The sequence shown here is derived from an EMBL/GenBank/DDBJ whole genome shotgun (WGS) entry which is preliminary data.</text>
</comment>
<dbReference type="Gene3D" id="3.40.720.10">
    <property type="entry name" value="Alkaline Phosphatase, subunit A"/>
    <property type="match status" value="1"/>
</dbReference>
<feature type="transmembrane region" description="Helical" evidence="1">
    <location>
        <begin position="9"/>
        <end position="28"/>
    </location>
</feature>
<evidence type="ECO:0000313" key="5">
    <source>
        <dbReference type="Proteomes" id="UP000248259"/>
    </source>
</evidence>
<name>A0A323V921_9RHOO</name>
<dbReference type="AlphaFoldDB" id="A0A323V921"/>
<dbReference type="CDD" id="cd16148">
    <property type="entry name" value="sulfatase_like"/>
    <property type="match status" value="1"/>
</dbReference>
<dbReference type="PANTHER" id="PTHR43751:SF3">
    <property type="entry name" value="SULFATASE N-TERMINAL DOMAIN-CONTAINING PROTEIN"/>
    <property type="match status" value="1"/>
</dbReference>
<feature type="domain" description="Inner membrane protein YejM N-terminal" evidence="3">
    <location>
        <begin position="73"/>
        <end position="241"/>
    </location>
</feature>
<sequence>MTATVLRSYFVVLYLAVFAMISLFWGFADTDSAILKLLLIAASASHAALYTLIPVGLTWAVQRINTLVPGLRYPEARILYPLAYLGGSLVLIALYADYRVYTLYDYHLNGFVWNLVSTRGGIDALGATHSTMLTVALQVGAFLVANALTLWGLHYLHHATGRSAVSARSVRYAAITLIIGLCVGEIGHAYSVHTGQEGYLQASDVIPFRFNTTASGTFNRLGIERTALTERRIASGEIAYPGRHLEAKALDHYPNVIMLVGESFRWDLLNPEITPNLWAFSQQALRFDQHYSGGNRTRMGLFSMFYGLYAPYWYSFERQRVAPALMNFLRDRDYQLALHTSQSFDYPELRHTVFTDVPEQYMQELQQGEPWRRDRQNISDLIDKLDQRDPQRPFYGFMFFESTHAPYTFPPEAVIRPDFEPELDYLRMNLQTNIDRIHARYINAAHHVDNEVGRLLDYLKQHNMLDNTIVLFTGDHGEEFMEKGHWGHGRDKVFPEEQIRVPLVLWMPGQAAKVVQHRTSHLQISPTLLTRLGVTQPPLSYSSATDLFTPMPYFVTGGYDYMAVFDEHYKITFPFTGSDYFRYLSNNAQDQALGREDARTVVARYQGTIDAVVEESQRFLRKRSQQAPPIGLVTTCDPKC</sequence>
<keyword evidence="1" id="KW-1133">Transmembrane helix</keyword>
<feature type="transmembrane region" description="Helical" evidence="1">
    <location>
        <begin position="169"/>
        <end position="190"/>
    </location>
</feature>
<dbReference type="InterPro" id="IPR012159">
    <property type="entry name" value="YejM-like"/>
</dbReference>
<organism evidence="4 5">
    <name type="scientific">Parazoarcus communis SWub3 = DSM 12120</name>
    <dbReference type="NCBI Taxonomy" id="1121029"/>
    <lineage>
        <taxon>Bacteria</taxon>
        <taxon>Pseudomonadati</taxon>
        <taxon>Pseudomonadota</taxon>
        <taxon>Betaproteobacteria</taxon>
        <taxon>Rhodocyclales</taxon>
        <taxon>Zoogloeaceae</taxon>
        <taxon>Parazoarcus</taxon>
    </lineage>
</organism>
<evidence type="ECO:0000259" key="3">
    <source>
        <dbReference type="Pfam" id="PF11893"/>
    </source>
</evidence>
<dbReference type="InterPro" id="IPR017850">
    <property type="entry name" value="Alkaline_phosphatase_core_sf"/>
</dbReference>